<dbReference type="Proteomes" id="UP000221881">
    <property type="component" value="Segment"/>
</dbReference>
<protein>
    <submittedName>
        <fullName evidence="2">Uncharacterized protein</fullName>
    </submittedName>
</protein>
<accession>A0A1I9SCC3</accession>
<organism evidence="2 3">
    <name type="scientific">Mycobacterium phage PhancyPhin</name>
    <dbReference type="NCBI Taxonomy" id="1897438"/>
    <lineage>
        <taxon>Viruses</taxon>
        <taxon>Duplodnaviria</taxon>
        <taxon>Heunggongvirae</taxon>
        <taxon>Uroviricota</taxon>
        <taxon>Caudoviricetes</taxon>
        <taxon>Nclasvirinae</taxon>
        <taxon>Charlievirus</taxon>
        <taxon>Charlievirus redi</taxon>
    </lineage>
</organism>
<name>A0A1I9SCC3_9CAUD</name>
<proteinExistence type="predicted"/>
<gene>
    <name evidence="2" type="ORF">SEA_PHANCYPHIN_60</name>
</gene>
<evidence type="ECO:0000313" key="2">
    <source>
        <dbReference type="EMBL" id="AOZ64500.1"/>
    </source>
</evidence>
<sequence>MTDPKIPDTIQPARTHRDVAVSRLRLAPENTRPPSRLPN</sequence>
<feature type="region of interest" description="Disordered" evidence="1">
    <location>
        <begin position="1"/>
        <end position="39"/>
    </location>
</feature>
<evidence type="ECO:0000313" key="3">
    <source>
        <dbReference type="Proteomes" id="UP000221881"/>
    </source>
</evidence>
<reference evidence="3" key="1">
    <citation type="submission" date="2016-08" db="EMBL/GenBank/DDBJ databases">
        <authorList>
            <person name="Ahmed F."/>
            <person name="Bandayrel A."/>
            <person name="Anderson R."/>
            <person name="Medellin R."/>
            <person name="Mendez A."/>
            <person name="Mendoza F."/>
            <person name="Morales A."/>
            <person name="Perez T."/>
            <person name="Ramos J."/>
            <person name="Vu K."/>
            <person name="Sadana R."/>
            <person name="Saha S."/>
            <person name="Butela K.A."/>
            <person name="Garlena R.A."/>
            <person name="Russell D.A."/>
            <person name="Pope W.H."/>
            <person name="Jacobs-Sera D."/>
            <person name="Hendrix R.W."/>
            <person name="Hatfull G.F."/>
        </authorList>
    </citation>
    <scope>NUCLEOTIDE SEQUENCE [LARGE SCALE GENOMIC DNA]</scope>
</reference>
<dbReference type="EMBL" id="KX756439">
    <property type="protein sequence ID" value="AOZ64500.1"/>
    <property type="molecule type" value="Genomic_DNA"/>
</dbReference>
<evidence type="ECO:0000256" key="1">
    <source>
        <dbReference type="SAM" id="MobiDB-lite"/>
    </source>
</evidence>